<protein>
    <submittedName>
        <fullName evidence="9">Type IV secretion system protein VirB10</fullName>
    </submittedName>
</protein>
<comment type="caution">
    <text evidence="9">The sequence shown here is derived from an EMBL/GenBank/DDBJ whole genome shotgun (WGS) entry which is preliminary data.</text>
</comment>
<feature type="region of interest" description="Disordered" evidence="7">
    <location>
        <begin position="1"/>
        <end position="28"/>
    </location>
</feature>
<feature type="region of interest" description="Disordered" evidence="7">
    <location>
        <begin position="215"/>
        <end position="249"/>
    </location>
</feature>
<dbReference type="NCBIfam" id="NF038091">
    <property type="entry name" value="T4SS_VirB10"/>
    <property type="match status" value="1"/>
</dbReference>
<feature type="compositionally biased region" description="Pro residues" evidence="7">
    <location>
        <begin position="223"/>
        <end position="236"/>
    </location>
</feature>
<dbReference type="Pfam" id="PF03743">
    <property type="entry name" value="TrbI"/>
    <property type="match status" value="1"/>
</dbReference>
<dbReference type="EMBL" id="SMBU01000039">
    <property type="protein sequence ID" value="TCU88395.1"/>
    <property type="molecule type" value="Genomic_DNA"/>
</dbReference>
<dbReference type="RefSeq" id="WP_132575947.1">
    <property type="nucleotide sequence ID" value="NZ_CBCSGL010000045.1"/>
</dbReference>
<dbReference type="InterPro" id="IPR047695">
    <property type="entry name" value="T4SS_VirB10/PtlG"/>
</dbReference>
<dbReference type="GO" id="GO:0005886">
    <property type="term" value="C:plasma membrane"/>
    <property type="evidence" value="ECO:0007669"/>
    <property type="project" value="UniProtKB-SubCell"/>
</dbReference>
<sequence length="465" mass="48249">MNAEPRSGAGADGAADDSMLSPLPGEPGIPSVTAPSRVAVSRKGLLAVGLLVLSLVVVSALAIHRFATSTRKGADDDRMLRDKPAAAGTEPRRIEMPVAAASAASTVNSPRVPAILPTDDEQAEPIGVRRTGSQPPSGGGQAPTSPQDAPVLLVSTRPALASAAPRPTDAGQATMEQVSADAETQDPLSATSRNLQAYQRQLQGLLDNLTRTAELASAGGPQPGTPLVPPAGPLPAPMSSQQVSGLFGGQLQGSATPRVAAAMLGNRSLTLPKGTAFTCALKTRVISAASGMVGCQVQRNVYSDDGRVLLIERGSHLDGEYRIAAVRPGMVRIPVLWTRLRTPFGVTVDIESPATGQLGESGIDGDVDNRWTERIGAAMLLSLIDDSVKLVIQGQANDRQASTIVLPSTTANTSKLAEKVLDSTINIPPLIYRNQGGIVGIYVARDLDFSSVYELRPTPASSPKP</sequence>
<organism evidence="9 10">
    <name type="scientific">Roseateles saccharophilus</name>
    <name type="common">Pseudomonas saccharophila</name>
    <dbReference type="NCBI Taxonomy" id="304"/>
    <lineage>
        <taxon>Bacteria</taxon>
        <taxon>Pseudomonadati</taxon>
        <taxon>Pseudomonadota</taxon>
        <taxon>Betaproteobacteria</taxon>
        <taxon>Burkholderiales</taxon>
        <taxon>Sphaerotilaceae</taxon>
        <taxon>Roseateles</taxon>
    </lineage>
</organism>
<name>A0A4R3UIK2_ROSSA</name>
<keyword evidence="4 8" id="KW-0812">Transmembrane</keyword>
<dbReference type="InterPro" id="IPR005498">
    <property type="entry name" value="T4SS_VirB10/TraB/TrbI"/>
</dbReference>
<reference evidence="9 10" key="1">
    <citation type="submission" date="2019-03" db="EMBL/GenBank/DDBJ databases">
        <title>Genomic Encyclopedia of Type Strains, Phase IV (KMG-IV): sequencing the most valuable type-strain genomes for metagenomic binning, comparative biology and taxonomic classification.</title>
        <authorList>
            <person name="Goeker M."/>
        </authorList>
    </citation>
    <scope>NUCLEOTIDE SEQUENCE [LARGE SCALE GENOMIC DNA]</scope>
    <source>
        <strain evidence="9 10">DSM 654</strain>
    </source>
</reference>
<feature type="compositionally biased region" description="Low complexity" evidence="7">
    <location>
        <begin position="131"/>
        <end position="147"/>
    </location>
</feature>
<accession>A0A4R3UIK2</accession>
<evidence type="ECO:0000256" key="4">
    <source>
        <dbReference type="ARBA" id="ARBA00022692"/>
    </source>
</evidence>
<dbReference type="OrthoDB" id="9766860at2"/>
<evidence type="ECO:0000256" key="1">
    <source>
        <dbReference type="ARBA" id="ARBA00004162"/>
    </source>
</evidence>
<gene>
    <name evidence="9" type="ORF">EV671_103921</name>
</gene>
<dbReference type="Gene3D" id="2.40.128.260">
    <property type="entry name" value="Type IV secretion system, VirB10/TraB/TrbI"/>
    <property type="match status" value="2"/>
</dbReference>
<evidence type="ECO:0000256" key="3">
    <source>
        <dbReference type="ARBA" id="ARBA00022475"/>
    </source>
</evidence>
<keyword evidence="6 8" id="KW-0472">Membrane</keyword>
<keyword evidence="10" id="KW-1185">Reference proteome</keyword>
<feature type="transmembrane region" description="Helical" evidence="8">
    <location>
        <begin position="44"/>
        <end position="63"/>
    </location>
</feature>
<evidence type="ECO:0000256" key="6">
    <source>
        <dbReference type="ARBA" id="ARBA00023136"/>
    </source>
</evidence>
<feature type="compositionally biased region" description="Basic and acidic residues" evidence="7">
    <location>
        <begin position="72"/>
        <end position="95"/>
    </location>
</feature>
<feature type="region of interest" description="Disordered" evidence="7">
    <location>
        <begin position="70"/>
        <end position="189"/>
    </location>
</feature>
<evidence type="ECO:0000256" key="7">
    <source>
        <dbReference type="SAM" id="MobiDB-lite"/>
    </source>
</evidence>
<keyword evidence="5 8" id="KW-1133">Transmembrane helix</keyword>
<dbReference type="CDD" id="cd16429">
    <property type="entry name" value="VirB10"/>
    <property type="match status" value="1"/>
</dbReference>
<evidence type="ECO:0000313" key="10">
    <source>
        <dbReference type="Proteomes" id="UP000295110"/>
    </source>
</evidence>
<feature type="compositionally biased region" description="Low complexity" evidence="7">
    <location>
        <begin position="8"/>
        <end position="17"/>
    </location>
</feature>
<dbReference type="InterPro" id="IPR042217">
    <property type="entry name" value="T4SS_VirB10/TrbI"/>
</dbReference>
<evidence type="ECO:0000313" key="9">
    <source>
        <dbReference type="EMBL" id="TCU88395.1"/>
    </source>
</evidence>
<evidence type="ECO:0000256" key="8">
    <source>
        <dbReference type="SAM" id="Phobius"/>
    </source>
</evidence>
<keyword evidence="3" id="KW-1003">Cell membrane</keyword>
<evidence type="ECO:0000256" key="5">
    <source>
        <dbReference type="ARBA" id="ARBA00022989"/>
    </source>
</evidence>
<comment type="subcellular location">
    <subcellularLocation>
        <location evidence="1">Cell membrane</location>
        <topology evidence="1">Single-pass membrane protein</topology>
    </subcellularLocation>
</comment>
<evidence type="ECO:0000256" key="2">
    <source>
        <dbReference type="ARBA" id="ARBA00010265"/>
    </source>
</evidence>
<proteinExistence type="inferred from homology"/>
<dbReference type="AlphaFoldDB" id="A0A4R3UIK2"/>
<dbReference type="Proteomes" id="UP000295110">
    <property type="component" value="Unassembled WGS sequence"/>
</dbReference>
<comment type="similarity">
    <text evidence="2">Belongs to the TrbI/VirB10 family.</text>
</comment>